<reference evidence="1" key="1">
    <citation type="journal article" date="2020" name="Stud. Mycol.">
        <title>101 Dothideomycetes genomes: a test case for predicting lifestyles and emergence of pathogens.</title>
        <authorList>
            <person name="Haridas S."/>
            <person name="Albert R."/>
            <person name="Binder M."/>
            <person name="Bloem J."/>
            <person name="Labutti K."/>
            <person name="Salamov A."/>
            <person name="Andreopoulos B."/>
            <person name="Baker S."/>
            <person name="Barry K."/>
            <person name="Bills G."/>
            <person name="Bluhm B."/>
            <person name="Cannon C."/>
            <person name="Castanera R."/>
            <person name="Culley D."/>
            <person name="Daum C."/>
            <person name="Ezra D."/>
            <person name="Gonzalez J."/>
            <person name="Henrissat B."/>
            <person name="Kuo A."/>
            <person name="Liang C."/>
            <person name="Lipzen A."/>
            <person name="Lutzoni F."/>
            <person name="Magnuson J."/>
            <person name="Mondo S."/>
            <person name="Nolan M."/>
            <person name="Ohm R."/>
            <person name="Pangilinan J."/>
            <person name="Park H.-J."/>
            <person name="Ramirez L."/>
            <person name="Alfaro M."/>
            <person name="Sun H."/>
            <person name="Tritt A."/>
            <person name="Yoshinaga Y."/>
            <person name="Zwiers L.-H."/>
            <person name="Turgeon B."/>
            <person name="Goodwin S."/>
            <person name="Spatafora J."/>
            <person name="Crous P."/>
            <person name="Grigoriev I."/>
        </authorList>
    </citation>
    <scope>NUCLEOTIDE SEQUENCE</scope>
    <source>
        <strain evidence="1">CBS 121739</strain>
    </source>
</reference>
<dbReference type="GeneID" id="54487673"/>
<accession>A0A6A6WF05</accession>
<keyword evidence="2" id="KW-1185">Reference proteome</keyword>
<dbReference type="EMBL" id="ML996567">
    <property type="protein sequence ID" value="KAF2761402.1"/>
    <property type="molecule type" value="Genomic_DNA"/>
</dbReference>
<gene>
    <name evidence="1" type="ORF">EJ05DRAFT_497953</name>
</gene>
<dbReference type="RefSeq" id="XP_033603853.1">
    <property type="nucleotide sequence ID" value="XM_033746619.1"/>
</dbReference>
<proteinExistence type="predicted"/>
<organism evidence="1 2">
    <name type="scientific">Pseudovirgaria hyperparasitica</name>
    <dbReference type="NCBI Taxonomy" id="470096"/>
    <lineage>
        <taxon>Eukaryota</taxon>
        <taxon>Fungi</taxon>
        <taxon>Dikarya</taxon>
        <taxon>Ascomycota</taxon>
        <taxon>Pezizomycotina</taxon>
        <taxon>Dothideomycetes</taxon>
        <taxon>Dothideomycetes incertae sedis</taxon>
        <taxon>Acrospermales</taxon>
        <taxon>Acrospermaceae</taxon>
        <taxon>Pseudovirgaria</taxon>
    </lineage>
</organism>
<protein>
    <submittedName>
        <fullName evidence="1">Uncharacterized protein</fullName>
    </submittedName>
</protein>
<dbReference type="AlphaFoldDB" id="A0A6A6WF05"/>
<dbReference type="OrthoDB" id="5331170at2759"/>
<sequence>MANPNPLGHIGLVPGVGWVQNGVPLRKFKPHHAMVWPKDGKNGSKWGRMKDILGDKGPDIYMTTSGHAGMAKDHRPLRSHWSQWEYMEDVPSERDPRLNDPNFDNNNLRPAPWVKLYQKRPYQRYDFRSRRYGSVNPLTYSDAVWRGSNDKRRWPIAARWRGYDGTYSQWQEFPHWIQH</sequence>
<evidence type="ECO:0000313" key="1">
    <source>
        <dbReference type="EMBL" id="KAF2761402.1"/>
    </source>
</evidence>
<name>A0A6A6WF05_9PEZI</name>
<evidence type="ECO:0000313" key="2">
    <source>
        <dbReference type="Proteomes" id="UP000799437"/>
    </source>
</evidence>
<dbReference type="Proteomes" id="UP000799437">
    <property type="component" value="Unassembled WGS sequence"/>
</dbReference>